<keyword evidence="8" id="KW-1133">Transmembrane helix</keyword>
<evidence type="ECO:0000313" key="10">
    <source>
        <dbReference type="EMBL" id="GCE31421.1"/>
    </source>
</evidence>
<dbReference type="SMART" id="SM00220">
    <property type="entry name" value="S_TKc"/>
    <property type="match status" value="1"/>
</dbReference>
<dbReference type="FunFam" id="1.10.510.10:FF:000021">
    <property type="entry name" value="Serine/threonine protein kinase"/>
    <property type="match status" value="1"/>
</dbReference>
<keyword evidence="5" id="KW-0418">Kinase</keyword>
<evidence type="ECO:0000256" key="4">
    <source>
        <dbReference type="ARBA" id="ARBA00022741"/>
    </source>
</evidence>
<accession>A0A402BJ34</accession>
<evidence type="ECO:0000256" key="1">
    <source>
        <dbReference type="ARBA" id="ARBA00012513"/>
    </source>
</evidence>
<feature type="binding site" evidence="7">
    <location>
        <position position="40"/>
    </location>
    <ligand>
        <name>ATP</name>
        <dbReference type="ChEBI" id="CHEBI:30616"/>
    </ligand>
</feature>
<protein>
    <recommendedName>
        <fullName evidence="1">non-specific serine/threonine protein kinase</fullName>
        <ecNumber evidence="1">2.7.11.1</ecNumber>
    </recommendedName>
</protein>
<dbReference type="InterPro" id="IPR008271">
    <property type="entry name" value="Ser/Thr_kinase_AS"/>
</dbReference>
<evidence type="ECO:0000256" key="8">
    <source>
        <dbReference type="SAM" id="Phobius"/>
    </source>
</evidence>
<dbReference type="CDD" id="cd14014">
    <property type="entry name" value="STKc_PknB_like"/>
    <property type="match status" value="1"/>
</dbReference>
<dbReference type="Proteomes" id="UP000287171">
    <property type="component" value="Unassembled WGS sequence"/>
</dbReference>
<feature type="domain" description="Protein kinase" evidence="9">
    <location>
        <begin position="11"/>
        <end position="289"/>
    </location>
</feature>
<dbReference type="InterPro" id="IPR000719">
    <property type="entry name" value="Prot_kinase_dom"/>
</dbReference>
<dbReference type="PANTHER" id="PTHR43289:SF6">
    <property type="entry name" value="SERINE_THREONINE-PROTEIN KINASE NEKL-3"/>
    <property type="match status" value="1"/>
</dbReference>
<comment type="caution">
    <text evidence="10">The sequence shown here is derived from an EMBL/GenBank/DDBJ whole genome shotgun (WGS) entry which is preliminary data.</text>
</comment>
<keyword evidence="2" id="KW-0723">Serine/threonine-protein kinase</keyword>
<dbReference type="PROSITE" id="PS00107">
    <property type="entry name" value="PROTEIN_KINASE_ATP"/>
    <property type="match status" value="1"/>
</dbReference>
<gene>
    <name evidence="10" type="ORF">KDA_69050</name>
</gene>
<evidence type="ECO:0000256" key="2">
    <source>
        <dbReference type="ARBA" id="ARBA00022527"/>
    </source>
</evidence>
<dbReference type="GO" id="GO:0004674">
    <property type="term" value="F:protein serine/threonine kinase activity"/>
    <property type="evidence" value="ECO:0007669"/>
    <property type="project" value="UniProtKB-KW"/>
</dbReference>
<evidence type="ECO:0000259" key="9">
    <source>
        <dbReference type="PROSITE" id="PS50011"/>
    </source>
</evidence>
<evidence type="ECO:0000256" key="6">
    <source>
        <dbReference type="ARBA" id="ARBA00022840"/>
    </source>
</evidence>
<reference evidence="11" key="1">
    <citation type="submission" date="2018-12" db="EMBL/GenBank/DDBJ databases">
        <title>Tengunoibacter tsumagoiensis gen. nov., sp. nov., Dictyobacter kobayashii sp. nov., D. alpinus sp. nov., and D. joshuensis sp. nov. and description of Dictyobacteraceae fam. nov. within the order Ktedonobacterales isolated from Tengu-no-mugimeshi.</title>
        <authorList>
            <person name="Wang C.M."/>
            <person name="Zheng Y."/>
            <person name="Sakai Y."/>
            <person name="Toyoda A."/>
            <person name="Minakuchi Y."/>
            <person name="Abe K."/>
            <person name="Yokota A."/>
            <person name="Yabe S."/>
        </authorList>
    </citation>
    <scope>NUCLEOTIDE SEQUENCE [LARGE SCALE GENOMIC DNA]</scope>
    <source>
        <strain evidence="11">Uno16</strain>
    </source>
</reference>
<dbReference type="EMBL" id="BIFT01000002">
    <property type="protein sequence ID" value="GCE31421.1"/>
    <property type="molecule type" value="Genomic_DNA"/>
</dbReference>
<dbReference type="PROSITE" id="PS50011">
    <property type="entry name" value="PROTEIN_KINASE_DOM"/>
    <property type="match status" value="1"/>
</dbReference>
<dbReference type="InterPro" id="IPR011009">
    <property type="entry name" value="Kinase-like_dom_sf"/>
</dbReference>
<dbReference type="SUPFAM" id="SSF56112">
    <property type="entry name" value="Protein kinase-like (PK-like)"/>
    <property type="match status" value="1"/>
</dbReference>
<dbReference type="Gene3D" id="3.30.200.20">
    <property type="entry name" value="Phosphorylase Kinase, domain 1"/>
    <property type="match status" value="1"/>
</dbReference>
<name>A0A402BJ34_9CHLR</name>
<dbReference type="AlphaFoldDB" id="A0A402BJ34"/>
<evidence type="ECO:0000313" key="11">
    <source>
        <dbReference type="Proteomes" id="UP000287171"/>
    </source>
</evidence>
<dbReference type="GO" id="GO:0005524">
    <property type="term" value="F:ATP binding"/>
    <property type="evidence" value="ECO:0007669"/>
    <property type="project" value="UniProtKB-UniRule"/>
</dbReference>
<keyword evidence="11" id="KW-1185">Reference proteome</keyword>
<keyword evidence="6 7" id="KW-0067">ATP-binding</keyword>
<keyword evidence="4 7" id="KW-0547">Nucleotide-binding</keyword>
<keyword evidence="3" id="KW-0808">Transferase</keyword>
<evidence type="ECO:0000256" key="5">
    <source>
        <dbReference type="ARBA" id="ARBA00022777"/>
    </source>
</evidence>
<evidence type="ECO:0000256" key="7">
    <source>
        <dbReference type="PROSITE-ProRule" id="PRU10141"/>
    </source>
</evidence>
<dbReference type="PROSITE" id="PS00108">
    <property type="entry name" value="PROTEIN_KINASE_ST"/>
    <property type="match status" value="1"/>
</dbReference>
<evidence type="ECO:0000256" key="3">
    <source>
        <dbReference type="ARBA" id="ARBA00022679"/>
    </source>
</evidence>
<dbReference type="PANTHER" id="PTHR43289">
    <property type="entry name" value="MITOGEN-ACTIVATED PROTEIN KINASE KINASE KINASE 20-RELATED"/>
    <property type="match status" value="1"/>
</dbReference>
<sequence length="717" mass="79106">MNRNPGCFGKYELLEPIGSGGMAQVWKALHPDLRRFVAIKILHADLKYMSPAMMTRFITEGQAVAQLDHPNIVNIYDLHIPDAKEEGCEPFLVMKYVDGPTLSKYIQNTSRASHFPGAEEIVELFASISLALDYAHKRGIIHRDIKPSNILLDTTNTENNAMGEPILSDFGLVKIIGAQGPTEIGALMGTPLYISPEQVQGREVSHKSDLYSLGIILYEICTGTPPFRGDNAYAIMRQHLQDEPPLPSLINPNLPADVDEVIKHAIAKDPDQRFNSATSMTIALAHAFQVPVPERIRMHSSKELMITRTPTRAVEMEIMTTLSPAPIAKTNRIWKNIWPIFIAALIFVILGATLLNKIITIFPSGAASPKDTVVGQLTFYNTGNALDVNHSTINDGIKLHLTSLVPPASGNSYTAWLYNQHSEDAPLLLGTLKVQHGEGTLTYQDPAHQNLLAAMSDFVLVEKPTNNNDVNPLLDTKQWRYVGSVPRQPNPDDPDKFSQLDHLRHLLANDQTLDVRGLHNGIDFWLQHDIEQIQQESQDIKNQKNPDVMRQKLTDMLYYMDGPCAAIEAQSSGHLPAAPEANIANEAKIGLLQCAQLNNINGHIKHVGLHLTGIVRAPGAIQQQITDANSINNHLSKLNTLIKQMHTLSIQLSKLTRSHLLAASDQRNQLAQLGAFSVSTTGWTDPATHSTEPGIAQLCNQIAGLATIQVHTYLVKH</sequence>
<dbReference type="Gene3D" id="1.10.510.10">
    <property type="entry name" value="Transferase(Phosphotransferase) domain 1"/>
    <property type="match status" value="1"/>
</dbReference>
<organism evidence="10 11">
    <name type="scientific">Dictyobacter alpinus</name>
    <dbReference type="NCBI Taxonomy" id="2014873"/>
    <lineage>
        <taxon>Bacteria</taxon>
        <taxon>Bacillati</taxon>
        <taxon>Chloroflexota</taxon>
        <taxon>Ktedonobacteria</taxon>
        <taxon>Ktedonobacterales</taxon>
        <taxon>Dictyobacteraceae</taxon>
        <taxon>Dictyobacter</taxon>
    </lineage>
</organism>
<keyword evidence="8" id="KW-0812">Transmembrane</keyword>
<feature type="transmembrane region" description="Helical" evidence="8">
    <location>
        <begin position="337"/>
        <end position="355"/>
    </location>
</feature>
<dbReference type="InterPro" id="IPR017441">
    <property type="entry name" value="Protein_kinase_ATP_BS"/>
</dbReference>
<keyword evidence="8" id="KW-0472">Membrane</keyword>
<dbReference type="Pfam" id="PF00069">
    <property type="entry name" value="Pkinase"/>
    <property type="match status" value="1"/>
</dbReference>
<dbReference type="EC" id="2.7.11.1" evidence="1"/>
<proteinExistence type="predicted"/>